<gene>
    <name evidence="3" type="ORF">CE561_05080</name>
</gene>
<sequence>MVVKLMIKRIVSILLSLLLFISFGFSYTYAVDNTVSNQSDQNISTNVSSDTVADEVYNLPEKYFKDGDIIVPIDDVNKDRLDGEAIAYTSSYGKSTNTNQWGMEITVVNNVVKKVTKPNYVNPNNSAVPDNGVVISIHISNPEFNVLLNRVKEGDKVEVVLDNFNTTTFWKTKYDAFDPKTYEDNPAGYGVPGMRGNNQLIIYDSLYGSRTGTNEYGYEVVINKDGEIVSAGGNNSEIPTGGLVLSGHGDAAKWLKKYALIGSTVAIDKINKEVIIKHMPMSYVDEAQYKIDMVENNLKDAKEQFKNIPYDDIQAIIDSAKGKLDNAKTCLNKGSYEEAENLLKSIDDDVNKAMYMSFESVKVESRAIWIRPKEKSLSEVEKNLDMLENMNINTIYLDVFWGGYTIYPTSNKYTAQNPIYNGFDVLDAYVKEAHKRGMEVYAWTENFLIGTSNLSDGGPIKAKEPNWLMISRKGYNYLVDSSGIKYYFLNPVIPDAREFLIELYKELAIKYDIDGIQFDYMRYPNSYDYSNDFGYDDYTRNLFKQYAGVDPKYLNVSSDMWQLWNYFRMNIINSFAYSVISELRMIKPEIKIAADVWPNYDTAPSDIFQDSKDWTIKNYLDILNPMSYYTSVLLVTDDLKNTLNFASGHSMVVPAIGTSIGTDSVTLLKQIDAIRNNGGVGVGLFEFESLFKNGYEDALKGGVFSTQAVAPDKDPIYAVETVLGGTLSDIDGVYVKLGGMSQSEASTYKNLLSSIISALKSPNAVGNLKATLNEIDDVLQRVNNDKNLNTNVVARITNDLTKCKMILSSIMAGEEFKENHVIDELRVEIPSNYNKIGSVLPVKVKGIFGDNKLDFVYLDTSQYEVVSDNPSVVGVSNGSLIINGTGKANIKITVKGNLNIAHGVDTKLSFTVDTNSADKKVSLLNGVLKAVNISNNSVELSWSDGGVDLNAAGYIVERNGEEIARVNNTSYKDMTCTPGESYTYKIEAFDTSGGILDTSNMISVTTKPDDSKNNYIYLSGTASVYGNIALYRVDEAKSLDVIKNAESDVVINFNSNEKTRLKEIIIPVSVMNELKMAQRNLVINTDDLKITILKDLLNIDNVNGYISIKITNKGTSQKINNLTPISNIYDIEVTKNGQKVSIPMSVALVTNGTT</sequence>
<dbReference type="EMBL" id="NKHD01000014">
    <property type="protein sequence ID" value="OXT08512.1"/>
    <property type="molecule type" value="Genomic_DNA"/>
</dbReference>
<dbReference type="InterPro" id="IPR003961">
    <property type="entry name" value="FN3_dom"/>
</dbReference>
<dbReference type="CDD" id="cd00063">
    <property type="entry name" value="FN3"/>
    <property type="match status" value="1"/>
</dbReference>
<evidence type="ECO:0000259" key="2">
    <source>
        <dbReference type="Pfam" id="PF02638"/>
    </source>
</evidence>
<evidence type="ECO:0000256" key="1">
    <source>
        <dbReference type="ARBA" id="ARBA00022729"/>
    </source>
</evidence>
<proteinExistence type="predicted"/>
<accession>A0A231VJX6</accession>
<dbReference type="Gene3D" id="3.20.20.80">
    <property type="entry name" value="Glycosidases"/>
    <property type="match status" value="1"/>
</dbReference>
<comment type="caution">
    <text evidence="3">The sequence shown here is derived from an EMBL/GenBank/DDBJ whole genome shotgun (WGS) entry which is preliminary data.</text>
</comment>
<dbReference type="SUPFAM" id="SSF49265">
    <property type="entry name" value="Fibronectin type III"/>
    <property type="match status" value="1"/>
</dbReference>
<evidence type="ECO:0000313" key="4">
    <source>
        <dbReference type="Proteomes" id="UP000215301"/>
    </source>
</evidence>
<dbReference type="InterPro" id="IPR036116">
    <property type="entry name" value="FN3_sf"/>
</dbReference>
<dbReference type="InterPro" id="IPR052177">
    <property type="entry name" value="Divisome_Glycosyl_Hydrolase"/>
</dbReference>
<dbReference type="SUPFAM" id="SSF51445">
    <property type="entry name" value="(Trans)glycosidases"/>
    <property type="match status" value="1"/>
</dbReference>
<dbReference type="InterPro" id="IPR017853">
    <property type="entry name" value="GH"/>
</dbReference>
<dbReference type="Proteomes" id="UP000215301">
    <property type="component" value="Unassembled WGS sequence"/>
</dbReference>
<dbReference type="PANTHER" id="PTHR43405">
    <property type="entry name" value="GLYCOSYL HYDROLASE DIGH"/>
    <property type="match status" value="1"/>
</dbReference>
<dbReference type="InterPro" id="IPR013783">
    <property type="entry name" value="Ig-like_fold"/>
</dbReference>
<name>A0A231VJX6_THETR</name>
<dbReference type="CDD" id="cd00551">
    <property type="entry name" value="AmyAc_family"/>
    <property type="match status" value="1"/>
</dbReference>
<reference evidence="3 4" key="1">
    <citation type="submission" date="2017-06" db="EMBL/GenBank/DDBJ databases">
        <title>Isolation and characterization of a thermophilic and butanogenic Thermoanaerobacterium thermosaccharolyticum M5 capable of efficient degradation of hemicellulose.</title>
        <authorList>
            <person name="Xin F."/>
            <person name="Jiang Y."/>
        </authorList>
    </citation>
    <scope>NUCLEOTIDE SEQUENCE [LARGE SCALE GENOMIC DNA]</scope>
    <source>
        <strain evidence="3 4">M5</strain>
    </source>
</reference>
<dbReference type="PANTHER" id="PTHR43405:SF1">
    <property type="entry name" value="GLYCOSYL HYDROLASE DIGH"/>
    <property type="match status" value="1"/>
</dbReference>
<feature type="domain" description="Glycosyl hydrolase-like 10" evidence="2">
    <location>
        <begin position="380"/>
        <end position="642"/>
    </location>
</feature>
<dbReference type="Pfam" id="PF02638">
    <property type="entry name" value="GHL10"/>
    <property type="match status" value="1"/>
</dbReference>
<keyword evidence="1" id="KW-0732">Signal</keyword>
<dbReference type="Gene3D" id="2.60.40.10">
    <property type="entry name" value="Immunoglobulins"/>
    <property type="match status" value="1"/>
</dbReference>
<dbReference type="InterPro" id="IPR003790">
    <property type="entry name" value="GHL10"/>
</dbReference>
<dbReference type="RefSeq" id="WP_094044582.1">
    <property type="nucleotide sequence ID" value="NZ_NKHD01000014.1"/>
</dbReference>
<dbReference type="AlphaFoldDB" id="A0A231VJX6"/>
<evidence type="ECO:0000313" key="3">
    <source>
        <dbReference type="EMBL" id="OXT08512.1"/>
    </source>
</evidence>
<protein>
    <recommendedName>
        <fullName evidence="2">Glycosyl hydrolase-like 10 domain-containing protein</fullName>
    </recommendedName>
</protein>
<organism evidence="3 4">
    <name type="scientific">Thermoanaerobacterium thermosaccharolyticum</name>
    <name type="common">Clostridium thermosaccharolyticum</name>
    <dbReference type="NCBI Taxonomy" id="1517"/>
    <lineage>
        <taxon>Bacteria</taxon>
        <taxon>Bacillati</taxon>
        <taxon>Bacillota</taxon>
        <taxon>Clostridia</taxon>
        <taxon>Thermoanaerobacterales</taxon>
        <taxon>Thermoanaerobacteraceae</taxon>
        <taxon>Thermoanaerobacterium</taxon>
    </lineage>
</organism>